<dbReference type="EMBL" id="DTLS01000073">
    <property type="protein sequence ID" value="HGZ60079.1"/>
    <property type="molecule type" value="Genomic_DNA"/>
</dbReference>
<comment type="similarity">
    <text evidence="2">Belongs to the class-I pyridoxal-phosphate-dependent aminotransferase family.</text>
</comment>
<dbReference type="GO" id="GO:1901605">
    <property type="term" value="P:alpha-amino acid metabolic process"/>
    <property type="evidence" value="ECO:0007669"/>
    <property type="project" value="TreeGrafter"/>
</dbReference>
<evidence type="ECO:0000256" key="3">
    <source>
        <dbReference type="ARBA" id="ARBA00011738"/>
    </source>
</evidence>
<dbReference type="PANTHER" id="PTHR42790:SF19">
    <property type="entry name" value="KYNURENINE_ALPHA-AMINOADIPATE AMINOTRANSFERASE, MITOCHONDRIAL"/>
    <property type="match status" value="1"/>
</dbReference>
<reference evidence="8" key="1">
    <citation type="journal article" date="2020" name="mSystems">
        <title>Genome- and Community-Level Interaction Insights into Carbon Utilization and Element Cycling Functions of Hydrothermarchaeota in Hydrothermal Sediment.</title>
        <authorList>
            <person name="Zhou Z."/>
            <person name="Liu Y."/>
            <person name="Xu W."/>
            <person name="Pan J."/>
            <person name="Luo Z.H."/>
            <person name="Li M."/>
        </authorList>
    </citation>
    <scope>NUCLEOTIDE SEQUENCE [LARGE SCALE GENOMIC DNA]</scope>
    <source>
        <strain evidence="8">SpSt-885</strain>
    </source>
</reference>
<evidence type="ECO:0000259" key="7">
    <source>
        <dbReference type="Pfam" id="PF00155"/>
    </source>
</evidence>
<dbReference type="GO" id="GO:0008483">
    <property type="term" value="F:transaminase activity"/>
    <property type="evidence" value="ECO:0007669"/>
    <property type="project" value="UniProtKB-KW"/>
</dbReference>
<protein>
    <submittedName>
        <fullName evidence="8">PLP-dependent aminotransferase family protein</fullName>
    </submittedName>
</protein>
<comment type="caution">
    <text evidence="8">The sequence shown here is derived from an EMBL/GenBank/DDBJ whole genome shotgun (WGS) entry which is preliminary data.</text>
</comment>
<dbReference type="Gene3D" id="3.40.640.10">
    <property type="entry name" value="Type I PLP-dependent aspartate aminotransferase-like (Major domain)"/>
    <property type="match status" value="1"/>
</dbReference>
<dbReference type="InterPro" id="IPR050859">
    <property type="entry name" value="Class-I_PLP-dep_aminotransf"/>
</dbReference>
<dbReference type="InterPro" id="IPR015421">
    <property type="entry name" value="PyrdxlP-dep_Trfase_major"/>
</dbReference>
<keyword evidence="6" id="KW-0663">Pyridoxal phosphate</keyword>
<proteinExistence type="inferred from homology"/>
<comment type="cofactor">
    <cofactor evidence="1">
        <name>pyridoxal 5'-phosphate</name>
        <dbReference type="ChEBI" id="CHEBI:597326"/>
    </cofactor>
</comment>
<keyword evidence="4 8" id="KW-0032">Aminotransferase</keyword>
<dbReference type="FunFam" id="3.40.640.10:FF:000053">
    <property type="entry name" value="Aminotransferase, class I"/>
    <property type="match status" value="1"/>
</dbReference>
<evidence type="ECO:0000256" key="6">
    <source>
        <dbReference type="ARBA" id="ARBA00022898"/>
    </source>
</evidence>
<evidence type="ECO:0000256" key="4">
    <source>
        <dbReference type="ARBA" id="ARBA00022576"/>
    </source>
</evidence>
<name>A0A7J3SMF8_9CREN</name>
<dbReference type="GO" id="GO:0030170">
    <property type="term" value="F:pyridoxal phosphate binding"/>
    <property type="evidence" value="ECO:0007669"/>
    <property type="project" value="InterPro"/>
</dbReference>
<evidence type="ECO:0000313" key="8">
    <source>
        <dbReference type="EMBL" id="HGZ60079.1"/>
    </source>
</evidence>
<sequence length="413" mass="47137">MNGEAMVNVSEFFSDELKYYRQSDVRELLKVTESKKVISFGGGLPDFSMFPFKEAMRVLEDSLMINFQKAMQYAPTKGISQLIDALRDLMKIELGVEGREYDDMIILTGSQQGLDLVARALINPGDIIIVEKPTYLAALNSFRPRKPVIYGVSQDSDGMNTNELEILLRELNSQGKRVKFLYTVPSNHNPAGTTLSEERRKHLYELSIQYDFLIFEDDPYNLIMFEDKPVKPIKSLDQSGRVIYMSTLSKILSPGLRIGWIMADKRLVEAIELIKQVADLHTSTLSQFIAIEWIKRKIYKDFLSSSIPVYRKKRDTMLAMLEENFSSEGSWTKPKGGLFLLLTLNGQVNTRDLLKVAMKRGVVFVPGEAFYHDGSGKNTMRLNFSYPTEKEIVTGMRILKEAYLEFIHSGFTH</sequence>
<dbReference type="InterPro" id="IPR015422">
    <property type="entry name" value="PyrdxlP-dep_Trfase_small"/>
</dbReference>
<dbReference type="InterPro" id="IPR004839">
    <property type="entry name" value="Aminotransferase_I/II_large"/>
</dbReference>
<evidence type="ECO:0000256" key="5">
    <source>
        <dbReference type="ARBA" id="ARBA00022679"/>
    </source>
</evidence>
<dbReference type="InterPro" id="IPR015424">
    <property type="entry name" value="PyrdxlP-dep_Trfase"/>
</dbReference>
<comment type="subunit">
    <text evidence="3">Homodimer.</text>
</comment>
<evidence type="ECO:0000256" key="2">
    <source>
        <dbReference type="ARBA" id="ARBA00007441"/>
    </source>
</evidence>
<dbReference type="PANTHER" id="PTHR42790">
    <property type="entry name" value="AMINOTRANSFERASE"/>
    <property type="match status" value="1"/>
</dbReference>
<organism evidence="8">
    <name type="scientific">Fervidicoccus fontis</name>
    <dbReference type="NCBI Taxonomy" id="683846"/>
    <lineage>
        <taxon>Archaea</taxon>
        <taxon>Thermoproteota</taxon>
        <taxon>Thermoprotei</taxon>
        <taxon>Fervidicoccales</taxon>
        <taxon>Fervidicoccaceae</taxon>
        <taxon>Fervidicoccus</taxon>
    </lineage>
</organism>
<dbReference type="CDD" id="cd00609">
    <property type="entry name" value="AAT_like"/>
    <property type="match status" value="1"/>
</dbReference>
<keyword evidence="5 8" id="KW-0808">Transferase</keyword>
<evidence type="ECO:0000256" key="1">
    <source>
        <dbReference type="ARBA" id="ARBA00001933"/>
    </source>
</evidence>
<dbReference type="AlphaFoldDB" id="A0A7J3SMF8"/>
<dbReference type="SUPFAM" id="SSF53383">
    <property type="entry name" value="PLP-dependent transferases"/>
    <property type="match status" value="1"/>
</dbReference>
<feature type="domain" description="Aminotransferase class I/classII large" evidence="7">
    <location>
        <begin position="36"/>
        <end position="391"/>
    </location>
</feature>
<gene>
    <name evidence="8" type="ORF">ENW83_02580</name>
</gene>
<dbReference type="Pfam" id="PF00155">
    <property type="entry name" value="Aminotran_1_2"/>
    <property type="match status" value="1"/>
</dbReference>
<accession>A0A7J3SMF8</accession>
<dbReference type="Gene3D" id="3.90.1150.10">
    <property type="entry name" value="Aspartate Aminotransferase, domain 1"/>
    <property type="match status" value="1"/>
</dbReference>